<accession>A0A7S3QN43</accession>
<evidence type="ECO:0000259" key="2">
    <source>
        <dbReference type="PROSITE" id="PS51286"/>
    </source>
</evidence>
<dbReference type="InterPro" id="IPR013584">
    <property type="entry name" value="RAP"/>
</dbReference>
<organism evidence="3">
    <name type="scientific">Dunaliella tertiolecta</name>
    <name type="common">Green alga</name>
    <dbReference type="NCBI Taxonomy" id="3047"/>
    <lineage>
        <taxon>Eukaryota</taxon>
        <taxon>Viridiplantae</taxon>
        <taxon>Chlorophyta</taxon>
        <taxon>core chlorophytes</taxon>
        <taxon>Chlorophyceae</taxon>
        <taxon>CS clade</taxon>
        <taxon>Chlamydomonadales</taxon>
        <taxon>Dunaliellaceae</taxon>
        <taxon>Dunaliella</taxon>
    </lineage>
</organism>
<dbReference type="InterPro" id="IPR050870">
    <property type="entry name" value="FAST_kinase"/>
</dbReference>
<dbReference type="GO" id="GO:0003723">
    <property type="term" value="F:RNA binding"/>
    <property type="evidence" value="ECO:0007669"/>
    <property type="project" value="TreeGrafter"/>
</dbReference>
<evidence type="ECO:0000313" key="3">
    <source>
        <dbReference type="EMBL" id="CAE0487891.1"/>
    </source>
</evidence>
<dbReference type="GO" id="GO:0000963">
    <property type="term" value="P:mitochondrial RNA processing"/>
    <property type="evidence" value="ECO:0007669"/>
    <property type="project" value="TreeGrafter"/>
</dbReference>
<dbReference type="Pfam" id="PF08373">
    <property type="entry name" value="RAP"/>
    <property type="match status" value="1"/>
</dbReference>
<proteinExistence type="predicted"/>
<dbReference type="GO" id="GO:0044528">
    <property type="term" value="P:regulation of mitochondrial mRNA stability"/>
    <property type="evidence" value="ECO:0007669"/>
    <property type="project" value="TreeGrafter"/>
</dbReference>
<gene>
    <name evidence="3" type="ORF">DTER00134_LOCUS2941</name>
</gene>
<sequence length="559" mass="59908">MQAALARAAVVQKADFTPSSLSTVLWAYAASGYYDRVMCNTLGRRAALSLKHMPMHEVTQVCWSLATLRHHEPLLTLRLARVLADRAASAATASPKSTLAPSDNSHSHSRGAAGLAGAGAAAMHPHDLVSPSPPQAVTLLWSLAQMPLTAPPAAARVEGSGLGPAASLAHTQAASLLCRVLLAPGAVEFLSMRDCVRALWGAVVLGVLPAEKGDSLSMRDSCRGLAAKLLLQLRSCPPQELSEEQLGVLHTAVQVVGGWWQVQRSLAESEGLQWQGHEGRGRFEQGGLQHVEPNLEQDLLDTGNGMSAAHHQQQQQHCIHEQQQQQQQQQRDHPQQEQQYATQDPASGLKEDARGIIDVSHMPPLAFLRSGPPCRDPHTQLSVQRDGGAEQQVAQCLPEPLREAAQAAVLRSAAACVRENGKPSLWEHEAYRVAEALGLEPVPDATALSAVESCEWQSLGGSGSSKPMLQAHQLAGKGLTAFADAQGLLVALLCEGPAHHTRSMPFLPLGSTHLARHSLQCAGWAVVTLPWYEWATLQSFEDQIAYLAGKCIEADVRIP</sequence>
<dbReference type="GO" id="GO:0035770">
    <property type="term" value="C:ribonucleoprotein granule"/>
    <property type="evidence" value="ECO:0007669"/>
    <property type="project" value="TreeGrafter"/>
</dbReference>
<dbReference type="AlphaFoldDB" id="A0A7S3QN43"/>
<feature type="domain" description="RAP" evidence="2">
    <location>
        <begin position="490"/>
        <end position="549"/>
    </location>
</feature>
<feature type="region of interest" description="Disordered" evidence="1">
    <location>
        <begin position="93"/>
        <end position="116"/>
    </location>
</feature>
<feature type="region of interest" description="Disordered" evidence="1">
    <location>
        <begin position="298"/>
        <end position="347"/>
    </location>
</feature>
<protein>
    <recommendedName>
        <fullName evidence="2">RAP domain-containing protein</fullName>
    </recommendedName>
</protein>
<reference evidence="3" key="1">
    <citation type="submission" date="2021-01" db="EMBL/GenBank/DDBJ databases">
        <authorList>
            <person name="Corre E."/>
            <person name="Pelletier E."/>
            <person name="Niang G."/>
            <person name="Scheremetjew M."/>
            <person name="Finn R."/>
            <person name="Kale V."/>
            <person name="Holt S."/>
            <person name="Cochrane G."/>
            <person name="Meng A."/>
            <person name="Brown T."/>
            <person name="Cohen L."/>
        </authorList>
    </citation>
    <scope>NUCLEOTIDE SEQUENCE</scope>
    <source>
        <strain evidence="3">CCMP1320</strain>
    </source>
</reference>
<dbReference type="EMBL" id="HBIP01005838">
    <property type="protein sequence ID" value="CAE0487891.1"/>
    <property type="molecule type" value="Transcribed_RNA"/>
</dbReference>
<dbReference type="PROSITE" id="PS51286">
    <property type="entry name" value="RAP"/>
    <property type="match status" value="1"/>
</dbReference>
<name>A0A7S3QN43_DUNTE</name>
<dbReference type="PANTHER" id="PTHR21228">
    <property type="entry name" value="FAST LEU-RICH DOMAIN-CONTAINING"/>
    <property type="match status" value="1"/>
</dbReference>
<dbReference type="PANTHER" id="PTHR21228:SF40">
    <property type="entry name" value="LD45607P"/>
    <property type="match status" value="1"/>
</dbReference>
<dbReference type="GO" id="GO:0005759">
    <property type="term" value="C:mitochondrial matrix"/>
    <property type="evidence" value="ECO:0007669"/>
    <property type="project" value="TreeGrafter"/>
</dbReference>
<feature type="compositionally biased region" description="Low complexity" evidence="1">
    <location>
        <begin position="310"/>
        <end position="329"/>
    </location>
</feature>
<evidence type="ECO:0000256" key="1">
    <source>
        <dbReference type="SAM" id="MobiDB-lite"/>
    </source>
</evidence>